<keyword evidence="2" id="KW-1133">Transmembrane helix</keyword>
<keyword evidence="4" id="KW-1185">Reference proteome</keyword>
<feature type="compositionally biased region" description="Low complexity" evidence="1">
    <location>
        <begin position="284"/>
        <end position="294"/>
    </location>
</feature>
<gene>
    <name evidence="3" type="ORF">A0H81_00578</name>
</gene>
<keyword evidence="2" id="KW-0472">Membrane</keyword>
<proteinExistence type="predicted"/>
<dbReference type="Proteomes" id="UP000092993">
    <property type="component" value="Unassembled WGS sequence"/>
</dbReference>
<accession>A0A1C7MPT2</accession>
<dbReference type="OMA" id="PLAPNIY"/>
<feature type="compositionally biased region" description="Polar residues" evidence="1">
    <location>
        <begin position="333"/>
        <end position="342"/>
    </location>
</feature>
<feature type="transmembrane region" description="Helical" evidence="2">
    <location>
        <begin position="90"/>
        <end position="114"/>
    </location>
</feature>
<feature type="compositionally biased region" description="Low complexity" evidence="1">
    <location>
        <begin position="387"/>
        <end position="434"/>
    </location>
</feature>
<keyword evidence="2" id="KW-0812">Transmembrane</keyword>
<feature type="compositionally biased region" description="Polar residues" evidence="1">
    <location>
        <begin position="298"/>
        <end position="311"/>
    </location>
</feature>
<organism evidence="3 4">
    <name type="scientific">Grifola frondosa</name>
    <name type="common">Maitake</name>
    <name type="synonym">Polyporus frondosus</name>
    <dbReference type="NCBI Taxonomy" id="5627"/>
    <lineage>
        <taxon>Eukaryota</taxon>
        <taxon>Fungi</taxon>
        <taxon>Dikarya</taxon>
        <taxon>Basidiomycota</taxon>
        <taxon>Agaricomycotina</taxon>
        <taxon>Agaricomycetes</taxon>
        <taxon>Polyporales</taxon>
        <taxon>Grifolaceae</taxon>
        <taxon>Grifola</taxon>
    </lineage>
</organism>
<protein>
    <submittedName>
        <fullName evidence="3">Uncharacterized protein</fullName>
    </submittedName>
</protein>
<evidence type="ECO:0000256" key="2">
    <source>
        <dbReference type="SAM" id="Phobius"/>
    </source>
</evidence>
<feature type="region of interest" description="Disordered" evidence="1">
    <location>
        <begin position="270"/>
        <end position="346"/>
    </location>
</feature>
<dbReference type="EMBL" id="LUGG01000001">
    <property type="protein sequence ID" value="OBZ78900.1"/>
    <property type="molecule type" value="Genomic_DNA"/>
</dbReference>
<feature type="region of interest" description="Disordered" evidence="1">
    <location>
        <begin position="359"/>
        <end position="514"/>
    </location>
</feature>
<evidence type="ECO:0000313" key="3">
    <source>
        <dbReference type="EMBL" id="OBZ78900.1"/>
    </source>
</evidence>
<feature type="compositionally biased region" description="Polar residues" evidence="1">
    <location>
        <begin position="360"/>
        <end position="381"/>
    </location>
</feature>
<evidence type="ECO:0000313" key="4">
    <source>
        <dbReference type="Proteomes" id="UP000092993"/>
    </source>
</evidence>
<name>A0A1C7MPT2_GRIFR</name>
<dbReference type="OrthoDB" id="3270653at2759"/>
<reference evidence="3 4" key="1">
    <citation type="submission" date="2016-03" db="EMBL/GenBank/DDBJ databases">
        <title>Whole genome sequencing of Grifola frondosa 9006-11.</title>
        <authorList>
            <person name="Min B."/>
            <person name="Park H."/>
            <person name="Kim J.-G."/>
            <person name="Cho H."/>
            <person name="Oh Y.-L."/>
            <person name="Kong W.-S."/>
            <person name="Choi I.-G."/>
        </authorList>
    </citation>
    <scope>NUCLEOTIDE SEQUENCE [LARGE SCALE GENOMIC DNA]</scope>
    <source>
        <strain evidence="3 4">9006-11</strain>
    </source>
</reference>
<sequence length="514" mass="54875">MMHFPRTTRSWRALAGRSRALGSDSPAFCILIFGDPLGCRVASNPSSHSSSSSSTARSTCLSLRRASLATVSAPLMQDGSNSSSKLSTSAIIAIAVCCGCVAVLVFSLFLWRLIARCCRRDQERPLPPVQPLAHHREQQLTAFAEHGPSRPATWFDAHTAPRASSQNFLQTTDSDASLIHSSPGPSSPSRENSWNIEDATSAESSSPYQSPFAADSVLPMPNPSFFPIGGNPHNSMASVSSSAGSSEATFPPATCPSSFVPFSESTSSLAHGSVASSPCPQHARSQVRSVSRSRPMSLASSAGTMYTSHSMHTLRGAPHAPHSNIQIVLPTPSHRNSTQIHIPSSGRVAADQWVLAGMQPPSQTQVDRPRSTSAGPTSFNPRGSLGPRPRSSLSQSTSASSSRITRRAQSQPRFSSSPSPSPTPSMTYATAPPLRQRPPPVPRIPSSFGNLSYSVPEEADEFGRGRSRKSVLLSSPQQLPPQLQTEMSLPEQPHKLHKPRPTSQVWNGRRGSLS</sequence>
<dbReference type="AlphaFoldDB" id="A0A1C7MPT2"/>
<comment type="caution">
    <text evidence="3">The sequence shown here is derived from an EMBL/GenBank/DDBJ whole genome shotgun (WGS) entry which is preliminary data.</text>
</comment>
<feature type="compositionally biased region" description="Low complexity" evidence="1">
    <location>
        <begin position="472"/>
        <end position="484"/>
    </location>
</feature>
<evidence type="ECO:0000256" key="1">
    <source>
        <dbReference type="SAM" id="MobiDB-lite"/>
    </source>
</evidence>